<dbReference type="InterPro" id="IPR009875">
    <property type="entry name" value="PilZ_domain"/>
</dbReference>
<gene>
    <name evidence="2" type="ORF">LLY24_13085</name>
</gene>
<dbReference type="CDD" id="cd00077">
    <property type="entry name" value="HDc"/>
    <property type="match status" value="1"/>
</dbReference>
<reference evidence="2" key="1">
    <citation type="submission" date="2021-11" db="EMBL/GenBank/DDBJ databases">
        <title>Halomonas sp., isolated from a coastal aquaculture zone in Dongshan Bay.</title>
        <authorList>
            <person name="Lin W."/>
        </authorList>
    </citation>
    <scope>NUCLEOTIDE SEQUENCE</scope>
    <source>
        <strain evidence="2">Yzlin-01</strain>
    </source>
</reference>
<dbReference type="InterPro" id="IPR003607">
    <property type="entry name" value="HD/PDEase_dom"/>
</dbReference>
<evidence type="ECO:0000313" key="3">
    <source>
        <dbReference type="Proteomes" id="UP001165542"/>
    </source>
</evidence>
<dbReference type="SMART" id="SM00471">
    <property type="entry name" value="HDc"/>
    <property type="match status" value="1"/>
</dbReference>
<evidence type="ECO:0000313" key="2">
    <source>
        <dbReference type="EMBL" id="MCS2610251.1"/>
    </source>
</evidence>
<dbReference type="Pfam" id="PF07238">
    <property type="entry name" value="PilZ"/>
    <property type="match status" value="1"/>
</dbReference>
<dbReference type="Pfam" id="PF13487">
    <property type="entry name" value="HD_5"/>
    <property type="match status" value="1"/>
</dbReference>
<protein>
    <submittedName>
        <fullName evidence="2">PilZ domain-containing protein</fullName>
    </submittedName>
</protein>
<dbReference type="RefSeq" id="WP_259036759.1">
    <property type="nucleotide sequence ID" value="NZ_JAJISC010000006.1"/>
</dbReference>
<evidence type="ECO:0000259" key="1">
    <source>
        <dbReference type="PROSITE" id="PS51832"/>
    </source>
</evidence>
<dbReference type="PANTHER" id="PTHR43155">
    <property type="entry name" value="CYCLIC DI-GMP PHOSPHODIESTERASE PA4108-RELATED"/>
    <property type="match status" value="1"/>
</dbReference>
<feature type="domain" description="HD-GYP" evidence="1">
    <location>
        <begin position="311"/>
        <end position="507"/>
    </location>
</feature>
<dbReference type="Gene3D" id="2.40.10.220">
    <property type="entry name" value="predicted glycosyltransferase like domains"/>
    <property type="match status" value="1"/>
</dbReference>
<dbReference type="InterPro" id="IPR037522">
    <property type="entry name" value="HD_GYP_dom"/>
</dbReference>
<comment type="caution">
    <text evidence="2">The sequence shown here is derived from an EMBL/GenBank/DDBJ whole genome shotgun (WGS) entry which is preliminary data.</text>
</comment>
<proteinExistence type="predicted"/>
<dbReference type="PROSITE" id="PS51832">
    <property type="entry name" value="HD_GYP"/>
    <property type="match status" value="1"/>
</dbReference>
<keyword evidence="3" id="KW-1185">Reference proteome</keyword>
<accession>A0ABT2EF91</accession>
<dbReference type="Proteomes" id="UP001165542">
    <property type="component" value="Unassembled WGS sequence"/>
</dbReference>
<name>A0ABT2EF91_9GAMM</name>
<dbReference type="Gene3D" id="1.10.3210.10">
    <property type="entry name" value="Hypothetical protein af1432"/>
    <property type="match status" value="1"/>
</dbReference>
<dbReference type="PANTHER" id="PTHR43155:SF2">
    <property type="entry name" value="CYCLIC DI-GMP PHOSPHODIESTERASE PA4108"/>
    <property type="match status" value="1"/>
</dbReference>
<organism evidence="2 3">
    <name type="scientific">Halomonas dongshanensis</name>
    <dbReference type="NCBI Taxonomy" id="2890835"/>
    <lineage>
        <taxon>Bacteria</taxon>
        <taxon>Pseudomonadati</taxon>
        <taxon>Pseudomonadota</taxon>
        <taxon>Gammaproteobacteria</taxon>
        <taxon>Oceanospirillales</taxon>
        <taxon>Halomonadaceae</taxon>
        <taxon>Halomonas</taxon>
    </lineage>
</organism>
<dbReference type="EMBL" id="JAJISC010000006">
    <property type="protein sequence ID" value="MCS2610251.1"/>
    <property type="molecule type" value="Genomic_DNA"/>
</dbReference>
<dbReference type="SUPFAM" id="SSF109604">
    <property type="entry name" value="HD-domain/PDEase-like"/>
    <property type="match status" value="1"/>
</dbReference>
<sequence length="562" mass="62007">MQALQGECERIGSAAAVASLLDVLVEVGGVSLCLDDDERRLEPVVLQEQRGGEVLIMDLSSVSHLLPRLQEGEPFVLRGQARGQLVFTPPLRLLEIRRLGERFLCTSAYPDYLDVLQRRESFRAELRLGMGVAASLSSDESGDVQGELRDLSQEGCLLELPLAASALLGRTEPSLDVALVFPNGTRFEAQVETRHQRVDPERHLLRVGFRFIALSAEQERQLWYFVCEIEREASRYQKEGGEERTASPLFTAPEPRQGIGDSVGQRDIQHYATPMARRLVKVAAYMNAQLLALQQGECIDAKLLSRSADRLMALHDEDREALLFATRCLGAEPLLVRHGIGVAAHLLDLVGSSVPLDVRKAIVASGLVHDLGKALVPQVVFRAAQFEASERQALHAHVSLLLERLEGCQWLSTAIAAAVIGAINERLDGSGYPAGVTGETLNELAKASAVVDVVEAMRRDRADRPARTTQQIYRHLLVHPHQFDPQWIKRYIEHFKALPIGSLARFSSQQLGWVVRLDAKGNPTEVLPTQGTEPPRRNNVAEPVRQVTERLGRPIGEVAVSA</sequence>